<evidence type="ECO:0000313" key="3">
    <source>
        <dbReference type="Proteomes" id="UP000031535"/>
    </source>
</evidence>
<dbReference type="InterPro" id="IPR004360">
    <property type="entry name" value="Glyas_Fos-R_dOase_dom"/>
</dbReference>
<dbReference type="RefSeq" id="WP_040067463.1">
    <property type="nucleotide sequence ID" value="NZ_JXDG01000035.1"/>
</dbReference>
<keyword evidence="2" id="KW-0560">Oxidoreductase</keyword>
<dbReference type="Pfam" id="PF00903">
    <property type="entry name" value="Glyoxalase"/>
    <property type="match status" value="1"/>
</dbReference>
<dbReference type="PROSITE" id="PS51819">
    <property type="entry name" value="VOC"/>
    <property type="match status" value="1"/>
</dbReference>
<dbReference type="GO" id="GO:0051213">
    <property type="term" value="F:dioxygenase activity"/>
    <property type="evidence" value="ECO:0007669"/>
    <property type="project" value="UniProtKB-KW"/>
</dbReference>
<accession>A0A0C2ECC8</accession>
<sequence length="138" mass="15425">MTIQHLDHFTVRTAKVDETADFFRDAIGLEEGWRPAFPFPGRWLYAAGRPLVHIANLESSGAELDLYLGARAVGEGGGALDHIAFRCSDLESHRQRLLDLGLRFSERVVPDLSEHQLFVEDPNGIKVELIFADSPKAR</sequence>
<protein>
    <submittedName>
        <fullName evidence="2">Putative dioxygenase</fullName>
    </submittedName>
</protein>
<dbReference type="OrthoDB" id="9804944at2"/>
<evidence type="ECO:0000259" key="1">
    <source>
        <dbReference type="PROSITE" id="PS51819"/>
    </source>
</evidence>
<dbReference type="PANTHER" id="PTHR46142">
    <property type="match status" value="1"/>
</dbReference>
<dbReference type="EMBL" id="JXDG01000035">
    <property type="protein sequence ID" value="KIH83554.1"/>
    <property type="molecule type" value="Genomic_DNA"/>
</dbReference>
<proteinExistence type="predicted"/>
<evidence type="ECO:0000313" key="2">
    <source>
        <dbReference type="EMBL" id="KIH83554.1"/>
    </source>
</evidence>
<dbReference type="PANTHER" id="PTHR46142:SF3">
    <property type="entry name" value="F18B13.24 PROTEIN"/>
    <property type="match status" value="1"/>
</dbReference>
<comment type="caution">
    <text evidence="2">The sequence shown here is derived from an EMBL/GenBank/DDBJ whole genome shotgun (WGS) entry which is preliminary data.</text>
</comment>
<feature type="domain" description="VOC" evidence="1">
    <location>
        <begin position="5"/>
        <end position="132"/>
    </location>
</feature>
<keyword evidence="2" id="KW-0223">Dioxygenase</keyword>
<dbReference type="Proteomes" id="UP000031535">
    <property type="component" value="Unassembled WGS sequence"/>
</dbReference>
<keyword evidence="3" id="KW-1185">Reference proteome</keyword>
<gene>
    <name evidence="2" type="ORF">UCMB321_2680</name>
</gene>
<dbReference type="Gene3D" id="3.10.180.10">
    <property type="entry name" value="2,3-Dihydroxybiphenyl 1,2-Dioxygenase, domain 1"/>
    <property type="match status" value="1"/>
</dbReference>
<dbReference type="AlphaFoldDB" id="A0A0C2ECC8"/>
<dbReference type="PATRIC" id="fig|226910.6.peg.2670"/>
<name>A0A0C2ECC8_9PSED</name>
<reference evidence="2 3" key="1">
    <citation type="submission" date="2015-01" db="EMBL/GenBank/DDBJ databases">
        <title>Complete genome of Pseudomonas batumici UCM B-321 producer of the batumin antibiotic with strong antistaphilococcal and potential anticancer activity.</title>
        <authorList>
            <person name="Klochko V.V."/>
            <person name="Zelena L.B."/>
            <person name="Elena K.A."/>
            <person name="Reva O.N."/>
        </authorList>
    </citation>
    <scope>NUCLEOTIDE SEQUENCE [LARGE SCALE GENOMIC DNA]</scope>
    <source>
        <strain evidence="2 3">UCM B-321</strain>
    </source>
</reference>
<dbReference type="SUPFAM" id="SSF54593">
    <property type="entry name" value="Glyoxalase/Bleomycin resistance protein/Dihydroxybiphenyl dioxygenase"/>
    <property type="match status" value="1"/>
</dbReference>
<dbReference type="InterPro" id="IPR029068">
    <property type="entry name" value="Glyas_Bleomycin-R_OHBP_Dase"/>
</dbReference>
<dbReference type="STRING" id="226910.UCMB321_2680"/>
<organism evidence="2 3">
    <name type="scientific">Pseudomonas batumici</name>
    <dbReference type="NCBI Taxonomy" id="226910"/>
    <lineage>
        <taxon>Bacteria</taxon>
        <taxon>Pseudomonadati</taxon>
        <taxon>Pseudomonadota</taxon>
        <taxon>Gammaproteobacteria</taxon>
        <taxon>Pseudomonadales</taxon>
        <taxon>Pseudomonadaceae</taxon>
        <taxon>Pseudomonas</taxon>
    </lineage>
</organism>
<dbReference type="InterPro" id="IPR037523">
    <property type="entry name" value="VOC_core"/>
</dbReference>